<accession>A0A9D4CA98</accession>
<evidence type="ECO:0000313" key="2">
    <source>
        <dbReference type="Proteomes" id="UP000828390"/>
    </source>
</evidence>
<evidence type="ECO:0000313" key="1">
    <source>
        <dbReference type="EMBL" id="KAH3720413.1"/>
    </source>
</evidence>
<reference evidence="1" key="2">
    <citation type="submission" date="2020-11" db="EMBL/GenBank/DDBJ databases">
        <authorList>
            <person name="McCartney M.A."/>
            <person name="Auch B."/>
            <person name="Kono T."/>
            <person name="Mallez S."/>
            <person name="Becker A."/>
            <person name="Gohl D.M."/>
            <person name="Silverstein K.A.T."/>
            <person name="Koren S."/>
            <person name="Bechman K.B."/>
            <person name="Herman A."/>
            <person name="Abrahante J.E."/>
            <person name="Garbe J."/>
        </authorList>
    </citation>
    <scope>NUCLEOTIDE SEQUENCE</scope>
    <source>
        <strain evidence="1">Duluth1</strain>
        <tissue evidence="1">Whole animal</tissue>
    </source>
</reference>
<protein>
    <submittedName>
        <fullName evidence="1">Uncharacterized protein</fullName>
    </submittedName>
</protein>
<dbReference type="Proteomes" id="UP000828390">
    <property type="component" value="Unassembled WGS sequence"/>
</dbReference>
<reference evidence="1" key="1">
    <citation type="journal article" date="2019" name="bioRxiv">
        <title>The Genome of the Zebra Mussel, Dreissena polymorpha: A Resource for Invasive Species Research.</title>
        <authorList>
            <person name="McCartney M.A."/>
            <person name="Auch B."/>
            <person name="Kono T."/>
            <person name="Mallez S."/>
            <person name="Zhang Y."/>
            <person name="Obille A."/>
            <person name="Becker A."/>
            <person name="Abrahante J.E."/>
            <person name="Garbe J."/>
            <person name="Badalamenti J.P."/>
            <person name="Herman A."/>
            <person name="Mangelson H."/>
            <person name="Liachko I."/>
            <person name="Sullivan S."/>
            <person name="Sone E.D."/>
            <person name="Koren S."/>
            <person name="Silverstein K.A.T."/>
            <person name="Beckman K.B."/>
            <person name="Gohl D.M."/>
        </authorList>
    </citation>
    <scope>NUCLEOTIDE SEQUENCE</scope>
    <source>
        <strain evidence="1">Duluth1</strain>
        <tissue evidence="1">Whole animal</tissue>
    </source>
</reference>
<proteinExistence type="predicted"/>
<gene>
    <name evidence="1" type="ORF">DPMN_063312</name>
</gene>
<comment type="caution">
    <text evidence="1">The sequence shown here is derived from an EMBL/GenBank/DDBJ whole genome shotgun (WGS) entry which is preliminary data.</text>
</comment>
<dbReference type="EMBL" id="JAIWYP010000013">
    <property type="protein sequence ID" value="KAH3720413.1"/>
    <property type="molecule type" value="Genomic_DNA"/>
</dbReference>
<name>A0A9D4CA98_DREPO</name>
<organism evidence="1 2">
    <name type="scientific">Dreissena polymorpha</name>
    <name type="common">Zebra mussel</name>
    <name type="synonym">Mytilus polymorpha</name>
    <dbReference type="NCBI Taxonomy" id="45954"/>
    <lineage>
        <taxon>Eukaryota</taxon>
        <taxon>Metazoa</taxon>
        <taxon>Spiralia</taxon>
        <taxon>Lophotrochozoa</taxon>
        <taxon>Mollusca</taxon>
        <taxon>Bivalvia</taxon>
        <taxon>Autobranchia</taxon>
        <taxon>Heteroconchia</taxon>
        <taxon>Euheterodonta</taxon>
        <taxon>Imparidentia</taxon>
        <taxon>Neoheterodontei</taxon>
        <taxon>Myida</taxon>
        <taxon>Dreissenoidea</taxon>
        <taxon>Dreissenidae</taxon>
        <taxon>Dreissena</taxon>
    </lineage>
</organism>
<sequence length="121" mass="13857">MVNVQYYRFLTNIVTETKICESETTFFNFVNLPKREKAPLTRGTVNHVLYTKPRNSVPRALHQTEVQCTTCSTPNRGTVNHVLYTTAVSGKRRLVYFASVHVTLNPINKSSRGDDKMESKY</sequence>
<dbReference type="AlphaFoldDB" id="A0A9D4CA98"/>
<keyword evidence="2" id="KW-1185">Reference proteome</keyword>